<name>A0A917ZLD0_9ACTN</name>
<organism evidence="2 3">
    <name type="scientific">Wenjunlia tyrosinilytica</name>
    <dbReference type="NCBI Taxonomy" id="1544741"/>
    <lineage>
        <taxon>Bacteria</taxon>
        <taxon>Bacillati</taxon>
        <taxon>Actinomycetota</taxon>
        <taxon>Actinomycetes</taxon>
        <taxon>Kitasatosporales</taxon>
        <taxon>Streptomycetaceae</taxon>
        <taxon>Wenjunlia</taxon>
    </lineage>
</organism>
<dbReference type="Pfam" id="PF00702">
    <property type="entry name" value="Hydrolase"/>
    <property type="match status" value="1"/>
</dbReference>
<dbReference type="PANTHER" id="PTHR43316">
    <property type="entry name" value="HYDROLASE, HALOACID DELAHOGENASE-RELATED"/>
    <property type="match status" value="1"/>
</dbReference>
<accession>A0A917ZLD0</accession>
<reference evidence="2" key="1">
    <citation type="journal article" date="2014" name="Int. J. Syst. Evol. Microbiol.">
        <title>Complete genome sequence of Corynebacterium casei LMG S-19264T (=DSM 44701T), isolated from a smear-ripened cheese.</title>
        <authorList>
            <consortium name="US DOE Joint Genome Institute (JGI-PGF)"/>
            <person name="Walter F."/>
            <person name="Albersmeier A."/>
            <person name="Kalinowski J."/>
            <person name="Ruckert C."/>
        </authorList>
    </citation>
    <scope>NUCLEOTIDE SEQUENCE</scope>
    <source>
        <strain evidence="2">CGMCC 4.7201</strain>
    </source>
</reference>
<dbReference type="InterPro" id="IPR051540">
    <property type="entry name" value="S-2-haloacid_dehalogenase"/>
</dbReference>
<dbReference type="AlphaFoldDB" id="A0A917ZLD0"/>
<protein>
    <recommendedName>
        <fullName evidence="4">HAD family hydrolase</fullName>
    </recommendedName>
</protein>
<dbReference type="GO" id="GO:0016787">
    <property type="term" value="F:hydrolase activity"/>
    <property type="evidence" value="ECO:0007669"/>
    <property type="project" value="UniProtKB-KW"/>
</dbReference>
<evidence type="ECO:0000313" key="2">
    <source>
        <dbReference type="EMBL" id="GGO85153.1"/>
    </source>
</evidence>
<keyword evidence="3" id="KW-1185">Reference proteome</keyword>
<evidence type="ECO:0000313" key="3">
    <source>
        <dbReference type="Proteomes" id="UP000641932"/>
    </source>
</evidence>
<dbReference type="Gene3D" id="3.40.50.1000">
    <property type="entry name" value="HAD superfamily/HAD-like"/>
    <property type="match status" value="1"/>
</dbReference>
<dbReference type="Proteomes" id="UP000641932">
    <property type="component" value="Unassembled WGS sequence"/>
</dbReference>
<dbReference type="InterPro" id="IPR006439">
    <property type="entry name" value="HAD-SF_hydro_IA"/>
</dbReference>
<dbReference type="InterPro" id="IPR023214">
    <property type="entry name" value="HAD_sf"/>
</dbReference>
<gene>
    <name evidence="2" type="ORF">GCM10012280_18280</name>
</gene>
<dbReference type="InterPro" id="IPR036412">
    <property type="entry name" value="HAD-like_sf"/>
</dbReference>
<keyword evidence="1" id="KW-0378">Hydrolase</keyword>
<evidence type="ECO:0000256" key="1">
    <source>
        <dbReference type="ARBA" id="ARBA00022801"/>
    </source>
</evidence>
<dbReference type="EMBL" id="BMMS01000006">
    <property type="protein sequence ID" value="GGO85153.1"/>
    <property type="molecule type" value="Genomic_DNA"/>
</dbReference>
<comment type="caution">
    <text evidence="2">The sequence shown here is derived from an EMBL/GenBank/DDBJ whole genome shotgun (WGS) entry which is preliminary data.</text>
</comment>
<dbReference type="SUPFAM" id="SSF56784">
    <property type="entry name" value="HAD-like"/>
    <property type="match status" value="1"/>
</dbReference>
<evidence type="ECO:0008006" key="4">
    <source>
        <dbReference type="Google" id="ProtNLM"/>
    </source>
</evidence>
<proteinExistence type="predicted"/>
<dbReference type="PRINTS" id="PR00413">
    <property type="entry name" value="HADHALOGNASE"/>
</dbReference>
<sequence length="233" mass="24679">MTVGALALDFGGTLARPGPRPTGEVVAAALKGMAGTRIPDGFAPLFDTVHQRVREADRANGGHTPFAEEIRRTARECGAVVPDPEGAVPVVFTALPDAEVDPEAARALRLMRETGLVCVMAADTERPEAVRRRTLERAGIGHCFDALVLSSELGVRKPNPAFYAAVVEAADCPPQEILFVGNTPDKDILGPRAHGMRSVLVAPDGRPPGLDERIPVIAHFADLPSYLARRAGA</sequence>
<dbReference type="PANTHER" id="PTHR43316:SF3">
    <property type="entry name" value="HALOACID DEHALOGENASE, TYPE II (AFU_ORTHOLOGUE AFUA_2G07750)-RELATED"/>
    <property type="match status" value="1"/>
</dbReference>
<reference evidence="2" key="2">
    <citation type="submission" date="2020-09" db="EMBL/GenBank/DDBJ databases">
        <authorList>
            <person name="Sun Q."/>
            <person name="Zhou Y."/>
        </authorList>
    </citation>
    <scope>NUCLEOTIDE SEQUENCE</scope>
    <source>
        <strain evidence="2">CGMCC 4.7201</strain>
    </source>
</reference>